<dbReference type="EMBL" id="CAJNNV010011607">
    <property type="protein sequence ID" value="CAE8599914.1"/>
    <property type="molecule type" value="Genomic_DNA"/>
</dbReference>
<protein>
    <recommendedName>
        <fullName evidence="2">Phosphatidic acid phosphatase type 2/haloperoxidase domain-containing protein</fullName>
    </recommendedName>
</protein>
<dbReference type="OMA" id="MPWARWY"/>
<evidence type="ECO:0000313" key="4">
    <source>
        <dbReference type="EMBL" id="CAE8697326.1"/>
    </source>
</evidence>
<feature type="domain" description="Phosphatidic acid phosphatase type 2/haloperoxidase" evidence="2">
    <location>
        <begin position="90"/>
        <end position="202"/>
    </location>
</feature>
<dbReference type="Gene3D" id="1.20.144.10">
    <property type="entry name" value="Phosphatidic acid phosphatase type 2/haloperoxidase"/>
    <property type="match status" value="1"/>
</dbReference>
<dbReference type="OrthoDB" id="439091at2759"/>
<organism evidence="3 5">
    <name type="scientific">Polarella glacialis</name>
    <name type="common">Dinoflagellate</name>
    <dbReference type="NCBI Taxonomy" id="89957"/>
    <lineage>
        <taxon>Eukaryota</taxon>
        <taxon>Sar</taxon>
        <taxon>Alveolata</taxon>
        <taxon>Dinophyceae</taxon>
        <taxon>Suessiales</taxon>
        <taxon>Suessiaceae</taxon>
        <taxon>Polarella</taxon>
    </lineage>
</organism>
<keyword evidence="1" id="KW-1133">Transmembrane helix</keyword>
<comment type="caution">
    <text evidence="3">The sequence shown here is derived from an EMBL/GenBank/DDBJ whole genome shotgun (WGS) entry which is preliminary data.</text>
</comment>
<proteinExistence type="predicted"/>
<dbReference type="Pfam" id="PF01569">
    <property type="entry name" value="PAP2"/>
    <property type="match status" value="1"/>
</dbReference>
<sequence length="241" mass="26305">MVLKASVSENTPLVSDLEALDRDSMVRSGLDSAEPFEKDAFAVGQVTIRLPLDYRPLPMLALLLSFVPWSLPFLFIADLAFSGRFSSGYALSMMLLASFLSECLLKPLMNEPRPVTSACRTEDGKLLPGMPSGHVLNCQTLLVFFTGQACEQLPASELVVVLLVLLMPVMPWARWYNGDHSFKQVTVTAALATVLGLVEFAAYMFLLPESFREASNAQEDPLVNLSIARAASGAGFLAKQR</sequence>
<reference evidence="3" key="1">
    <citation type="submission" date="2021-02" db="EMBL/GenBank/DDBJ databases">
        <authorList>
            <person name="Dougan E. K."/>
            <person name="Rhodes N."/>
            <person name="Thang M."/>
            <person name="Chan C."/>
        </authorList>
    </citation>
    <scope>NUCLEOTIDE SEQUENCE</scope>
</reference>
<dbReference type="EMBL" id="CAJNNW010028719">
    <property type="protein sequence ID" value="CAE8697326.1"/>
    <property type="molecule type" value="Genomic_DNA"/>
</dbReference>
<dbReference type="SUPFAM" id="SSF48317">
    <property type="entry name" value="Acid phosphatase/Vanadium-dependent haloperoxidase"/>
    <property type="match status" value="1"/>
</dbReference>
<keyword evidence="1" id="KW-0812">Transmembrane</keyword>
<accession>A0A813EQA8</accession>
<keyword evidence="5" id="KW-1185">Reference proteome</keyword>
<dbReference type="Proteomes" id="UP000654075">
    <property type="component" value="Unassembled WGS sequence"/>
</dbReference>
<evidence type="ECO:0000313" key="5">
    <source>
        <dbReference type="Proteomes" id="UP000654075"/>
    </source>
</evidence>
<dbReference type="InterPro" id="IPR000326">
    <property type="entry name" value="PAP2/HPO"/>
</dbReference>
<keyword evidence="1" id="KW-0472">Membrane</keyword>
<name>A0A813EQA8_POLGL</name>
<gene>
    <name evidence="3" type="ORF">PGLA1383_LOCUS18254</name>
    <name evidence="4" type="ORF">PGLA2088_LOCUS30249</name>
</gene>
<evidence type="ECO:0000313" key="3">
    <source>
        <dbReference type="EMBL" id="CAE8599914.1"/>
    </source>
</evidence>
<dbReference type="Proteomes" id="UP000626109">
    <property type="component" value="Unassembled WGS sequence"/>
</dbReference>
<evidence type="ECO:0000259" key="2">
    <source>
        <dbReference type="Pfam" id="PF01569"/>
    </source>
</evidence>
<feature type="transmembrane region" description="Helical" evidence="1">
    <location>
        <begin position="155"/>
        <end position="173"/>
    </location>
</feature>
<dbReference type="AlphaFoldDB" id="A0A813EQA8"/>
<feature type="transmembrane region" description="Helical" evidence="1">
    <location>
        <begin position="185"/>
        <end position="206"/>
    </location>
</feature>
<dbReference type="InterPro" id="IPR036938">
    <property type="entry name" value="PAP2/HPO_sf"/>
</dbReference>
<evidence type="ECO:0000256" key="1">
    <source>
        <dbReference type="SAM" id="Phobius"/>
    </source>
</evidence>
<feature type="transmembrane region" description="Helical" evidence="1">
    <location>
        <begin position="59"/>
        <end position="81"/>
    </location>
</feature>